<evidence type="ECO:0000259" key="1">
    <source>
        <dbReference type="PROSITE" id="PS50975"/>
    </source>
</evidence>
<dbReference type="PROSITE" id="PS50975">
    <property type="entry name" value="ATP_GRASP"/>
    <property type="match status" value="1"/>
</dbReference>
<dbReference type="AlphaFoldDB" id="A0A6C0AVX5"/>
<dbReference type="InterPro" id="IPR036291">
    <property type="entry name" value="NAD(P)-bd_dom_sf"/>
</dbReference>
<organism evidence="2">
    <name type="scientific">viral metagenome</name>
    <dbReference type="NCBI Taxonomy" id="1070528"/>
    <lineage>
        <taxon>unclassified sequences</taxon>
        <taxon>metagenomes</taxon>
        <taxon>organismal metagenomes</taxon>
    </lineage>
</organism>
<dbReference type="InterPro" id="IPR003806">
    <property type="entry name" value="ATP-grasp_PylC-type"/>
</dbReference>
<dbReference type="GO" id="GO:0046872">
    <property type="term" value="F:metal ion binding"/>
    <property type="evidence" value="ECO:0007669"/>
    <property type="project" value="InterPro"/>
</dbReference>
<protein>
    <recommendedName>
        <fullName evidence="1">ATP-grasp domain-containing protein</fullName>
    </recommendedName>
</protein>
<dbReference type="SUPFAM" id="SSF56059">
    <property type="entry name" value="Glutathione synthetase ATP-binding domain-like"/>
    <property type="match status" value="1"/>
</dbReference>
<dbReference type="PANTHER" id="PTHR43377:SF6">
    <property type="entry name" value="GFO_IDH_MOCA-LIKE OXIDOREDUCTASE N-TERMINAL DOMAIN-CONTAINING PROTEIN"/>
    <property type="match status" value="1"/>
</dbReference>
<reference evidence="2" key="1">
    <citation type="journal article" date="2020" name="Nature">
        <title>Giant virus diversity and host interactions through global metagenomics.</title>
        <authorList>
            <person name="Schulz F."/>
            <person name="Roux S."/>
            <person name="Paez-Espino D."/>
            <person name="Jungbluth S."/>
            <person name="Walsh D.A."/>
            <person name="Denef V.J."/>
            <person name="McMahon K.D."/>
            <person name="Konstantinidis K.T."/>
            <person name="Eloe-Fadrosh E.A."/>
            <person name="Kyrpides N.C."/>
            <person name="Woyke T."/>
        </authorList>
    </citation>
    <scope>NUCLEOTIDE SEQUENCE</scope>
    <source>
        <strain evidence="2">GVMAG-S-ERX555965-48</strain>
    </source>
</reference>
<dbReference type="PANTHER" id="PTHR43377">
    <property type="entry name" value="BILIVERDIN REDUCTASE A"/>
    <property type="match status" value="1"/>
</dbReference>
<dbReference type="GO" id="GO:0005524">
    <property type="term" value="F:ATP binding"/>
    <property type="evidence" value="ECO:0007669"/>
    <property type="project" value="InterPro"/>
</dbReference>
<accession>A0A6C0AVX5</accession>
<dbReference type="InterPro" id="IPR011761">
    <property type="entry name" value="ATP-grasp"/>
</dbReference>
<dbReference type="Pfam" id="PF02655">
    <property type="entry name" value="ATP-grasp_3"/>
    <property type="match status" value="1"/>
</dbReference>
<evidence type="ECO:0000313" key="2">
    <source>
        <dbReference type="EMBL" id="QHS83974.1"/>
    </source>
</evidence>
<dbReference type="Pfam" id="PF22725">
    <property type="entry name" value="GFO_IDH_MocA_C3"/>
    <property type="match status" value="1"/>
</dbReference>
<sequence>MVKIGLIGGGYWGKNLIREFNNTGSLHTICDINEEALKKYNELYPEVQTTTNWDNVLNNEEITAVCIALPAEMHYSFAKKSLFANKDVYVEKPITLNVNEAEELVEIAKTKNKILMVGHLLHYHPAMVKVKSMIEEGKIGRVKNIIANRLSLGIFRKHENVLWSFAPHDISVVLSLVKQVPLSVVCHGKDHINEGVHDVTNSILKFKDAYVNINVNWLNPYKEQKMSIIGEKGMIIFDDVSKENKITYFPEYIEYSSDINANPTPVKNNAENIEVDLSKSPLLAECEHFVECCETRNTPITPGEEGVNVLKVLNGLQESLLNNREVKLVSKKKLNILVTCVGSAPSKAVVQALKQSEKYDFNIIGIDMSDVCAGTFLCDIYKEFPSFKSNDYKEKIYELIEEHNIDFIIPTYSKELNYWAEFKTIIEKKYSHCKVVSNNTKVIDIANNKNNTIEFCKKNDILFPDVFTLNDIDTDFDNYPIIIKPHEGSGATGIYKCDNYTDFMKYKEIINEEYIIQKFVTGPEYTCDVISNSDEHVISVIPKRRIKIVNGAAIQSITEKNEKVIEYVKDVAVKIKNKHTMNIQVIEDITNGKIYMVEINPRFPTSLPLTTAADVNIPELLIDNYFNENNINIEFKNNLTMYRHYTEYFL</sequence>
<dbReference type="Gene3D" id="3.30.360.10">
    <property type="entry name" value="Dihydrodipicolinate Reductase, domain 2"/>
    <property type="match status" value="1"/>
</dbReference>
<dbReference type="InterPro" id="IPR055170">
    <property type="entry name" value="GFO_IDH_MocA-like_dom"/>
</dbReference>
<dbReference type="Gene3D" id="3.40.50.720">
    <property type="entry name" value="NAD(P)-binding Rossmann-like Domain"/>
    <property type="match status" value="1"/>
</dbReference>
<dbReference type="SUPFAM" id="SSF55347">
    <property type="entry name" value="Glyceraldehyde-3-phosphate dehydrogenase-like, C-terminal domain"/>
    <property type="match status" value="1"/>
</dbReference>
<dbReference type="EMBL" id="MN738771">
    <property type="protein sequence ID" value="QHS83974.1"/>
    <property type="molecule type" value="Genomic_DNA"/>
</dbReference>
<dbReference type="InterPro" id="IPR051450">
    <property type="entry name" value="Gfo/Idh/MocA_Oxidoreductases"/>
</dbReference>
<dbReference type="Pfam" id="PF01408">
    <property type="entry name" value="GFO_IDH_MocA"/>
    <property type="match status" value="1"/>
</dbReference>
<proteinExistence type="predicted"/>
<dbReference type="InterPro" id="IPR048764">
    <property type="entry name" value="PylC_N"/>
</dbReference>
<feature type="domain" description="ATP-grasp" evidence="1">
    <location>
        <begin position="453"/>
        <end position="626"/>
    </location>
</feature>
<dbReference type="Pfam" id="PF21360">
    <property type="entry name" value="PylC-like_N"/>
    <property type="match status" value="1"/>
</dbReference>
<dbReference type="Gene3D" id="3.30.470.20">
    <property type="entry name" value="ATP-grasp fold, B domain"/>
    <property type="match status" value="1"/>
</dbReference>
<dbReference type="SUPFAM" id="SSF51735">
    <property type="entry name" value="NAD(P)-binding Rossmann-fold domains"/>
    <property type="match status" value="1"/>
</dbReference>
<dbReference type="Gene3D" id="3.40.50.20">
    <property type="match status" value="1"/>
</dbReference>
<name>A0A6C0AVX5_9ZZZZ</name>
<dbReference type="InterPro" id="IPR000683">
    <property type="entry name" value="Gfo/Idh/MocA-like_OxRdtase_N"/>
</dbReference>